<evidence type="ECO:0000313" key="2">
    <source>
        <dbReference type="EMBL" id="OGI65899.1"/>
    </source>
</evidence>
<evidence type="ECO:0008006" key="4">
    <source>
        <dbReference type="Google" id="ProtNLM"/>
    </source>
</evidence>
<evidence type="ECO:0000256" key="1">
    <source>
        <dbReference type="SAM" id="Phobius"/>
    </source>
</evidence>
<dbReference type="EMBL" id="MFTJ01000019">
    <property type="protein sequence ID" value="OGI65899.1"/>
    <property type="molecule type" value="Genomic_DNA"/>
</dbReference>
<protein>
    <recommendedName>
        <fullName evidence="4">Glucose/sorbosone dehydrogenase</fullName>
    </recommendedName>
</protein>
<keyword evidence="1" id="KW-0472">Membrane</keyword>
<gene>
    <name evidence="2" type="ORF">A2642_00235</name>
</gene>
<keyword evidence="1" id="KW-0812">Transmembrane</keyword>
<feature type="transmembrane region" description="Helical" evidence="1">
    <location>
        <begin position="9"/>
        <end position="27"/>
    </location>
</feature>
<dbReference type="AlphaFoldDB" id="A0A1F6V8R0"/>
<comment type="caution">
    <text evidence="2">The sequence shown here is derived from an EMBL/GenBank/DDBJ whole genome shotgun (WGS) entry which is preliminary data.</text>
</comment>
<keyword evidence="1" id="KW-1133">Transmembrane helix</keyword>
<evidence type="ECO:0000313" key="3">
    <source>
        <dbReference type="Proteomes" id="UP000178700"/>
    </source>
</evidence>
<proteinExistence type="predicted"/>
<accession>A0A1F6V8R0</accession>
<reference evidence="2 3" key="1">
    <citation type="journal article" date="2016" name="Nat. Commun.">
        <title>Thousands of microbial genomes shed light on interconnected biogeochemical processes in an aquifer system.</title>
        <authorList>
            <person name="Anantharaman K."/>
            <person name="Brown C.T."/>
            <person name="Hug L.A."/>
            <person name="Sharon I."/>
            <person name="Castelle C.J."/>
            <person name="Probst A.J."/>
            <person name="Thomas B.C."/>
            <person name="Singh A."/>
            <person name="Wilkins M.J."/>
            <person name="Karaoz U."/>
            <person name="Brodie E.L."/>
            <person name="Williams K.H."/>
            <person name="Hubbard S.S."/>
            <person name="Banfield J.F."/>
        </authorList>
    </citation>
    <scope>NUCLEOTIDE SEQUENCE [LARGE SCALE GENOMIC DNA]</scope>
</reference>
<organism evidence="2 3">
    <name type="scientific">Candidatus Nomurabacteria bacterium RIFCSPHIGHO2_01_FULL_39_10</name>
    <dbReference type="NCBI Taxonomy" id="1801733"/>
    <lineage>
        <taxon>Bacteria</taxon>
        <taxon>Candidatus Nomuraibacteriota</taxon>
    </lineage>
</organism>
<name>A0A1F6V8R0_9BACT</name>
<sequence>MTWAFKRQAFYVFILILFVCALAFLIISSSTNKPPTCFDNKQNGTETGTDCGGSCARACLAQVDKISTIWVRSFRVVPGRYNTVAYLENHNKNTAINKINYRFRFADANNIYIGKREGSTFVPPSGKFAIFEPGIDIGNSIPIYTTFEFTQTPDWTTVSQEKINQMQVLVSNITLVDQDTSPKLSATIKNNSFFLIPEMNVITILYDENRNAVSASSTYLSNMAGEEAREINFTWPEPILDKIIAKEIIPLYNIFSVKLR</sequence>
<dbReference type="Proteomes" id="UP000178700">
    <property type="component" value="Unassembled WGS sequence"/>
</dbReference>